<evidence type="ECO:0000313" key="1">
    <source>
        <dbReference type="EMBL" id="QHU33257.1"/>
    </source>
</evidence>
<sequence length="303" mass="35988">MAHFMSNALIHLLDKNEHSDITSYFSILFTLSRFHLRPKTYLNNILSGLTDIYNSKNTPEQTMNSKINNHKSAICCDLLTENLVSLKYLNSYLKKSTDQIIEECTNYITWLQKSWPVNSYIYKYKDLNWNNIINNYTIFCLASDISTIEFLTELECLDVIDIYSTICVRVNEFVLKHITTINIEGFFPIIEKNYWFTNASKIIGESKFKEFIIKYHDKLRQYYQRLNNLCVNTIRKYIINNPDIYYHFHQNVKSCSKNVLIKKLICMPWLNKIIPFYEDEVEIELNIPLINKFDTELKIVIEI</sequence>
<organism evidence="1">
    <name type="scientific">viral metagenome</name>
    <dbReference type="NCBI Taxonomy" id="1070528"/>
    <lineage>
        <taxon>unclassified sequences</taxon>
        <taxon>metagenomes</taxon>
        <taxon>organismal metagenomes</taxon>
    </lineage>
</organism>
<name>A0A6C0LRN4_9ZZZZ</name>
<dbReference type="EMBL" id="MN740556">
    <property type="protein sequence ID" value="QHU33257.1"/>
    <property type="molecule type" value="Genomic_DNA"/>
</dbReference>
<accession>A0A6C0LRN4</accession>
<dbReference type="AlphaFoldDB" id="A0A6C0LRN4"/>
<proteinExistence type="predicted"/>
<reference evidence="1" key="1">
    <citation type="journal article" date="2020" name="Nature">
        <title>Giant virus diversity and host interactions through global metagenomics.</title>
        <authorList>
            <person name="Schulz F."/>
            <person name="Roux S."/>
            <person name="Paez-Espino D."/>
            <person name="Jungbluth S."/>
            <person name="Walsh D.A."/>
            <person name="Denef V.J."/>
            <person name="McMahon K.D."/>
            <person name="Konstantinidis K.T."/>
            <person name="Eloe-Fadrosh E.A."/>
            <person name="Kyrpides N.C."/>
            <person name="Woyke T."/>
        </authorList>
    </citation>
    <scope>NUCLEOTIDE SEQUENCE</scope>
    <source>
        <strain evidence="1">GVMAG-S-1014582-52</strain>
    </source>
</reference>
<protein>
    <submittedName>
        <fullName evidence="1">Uncharacterized protein</fullName>
    </submittedName>
</protein>